<sequence length="482" mass="55516">MSNTDQIKKFIQSSKYVYKNIEIPEGGSINYMNEDLKPILENKLTSVQAKIILNKYHKAFDMGLTKTGFPKAAERDTNDDATNYDAVWVRDAIWVYYYFSEFKENDAKTLINKLYGYYDSTAQQERFRDIIANPKLAADKMAVPHIRFDSSSNCYDDVMINGKPQVWNHKQMDAHGLFLLALNDAYQKQIFNVDDSSLVVFLERFFGFLASIKYYEYADAGAWEEIDRVNTSSISLVANAAKQWKSTLDNKNLRLSVDLQQLSNLGINKVKTQIARGGESPLYHADDICYRESDAAMLHIFTPYFSDDLEFAEYQKTLALVEDLVRDYGVIRYKGDSYQSGNFWFEDDSTLKESLTDDASSVEEFAKRAKGRFEDSEAQWFFDSMLALAMMNLYDKYSQEFNKDKYFNKVAWHLKRALAQMTASDFITADGQPVNAELLPESINIVIFDEQRYYLPSPITPLNWAKASLATALKKFSNYNIE</sequence>
<protein>
    <recommendedName>
        <fullName evidence="3">GH15-like domain-containing protein</fullName>
    </recommendedName>
</protein>
<gene>
    <name evidence="1" type="ORF">KQR59_03585</name>
</gene>
<organism evidence="1 2">
    <name type="scientific">Francisella salimarina</name>
    <dbReference type="NCBI Taxonomy" id="2599927"/>
    <lineage>
        <taxon>Bacteria</taxon>
        <taxon>Pseudomonadati</taxon>
        <taxon>Pseudomonadota</taxon>
        <taxon>Gammaproteobacteria</taxon>
        <taxon>Thiotrichales</taxon>
        <taxon>Francisellaceae</taxon>
        <taxon>Francisella</taxon>
    </lineage>
</organism>
<evidence type="ECO:0008006" key="3">
    <source>
        <dbReference type="Google" id="ProtNLM"/>
    </source>
</evidence>
<reference evidence="1 2" key="1">
    <citation type="submission" date="2021-06" db="EMBL/GenBank/DDBJ databases">
        <title>Ulceroglandular infection and bacteremia caused by Francisella salimarina in an immunocompromised patient, France.</title>
        <authorList>
            <person name="Hennebique A."/>
            <person name="Caspar Y."/>
            <person name="Maurin M."/>
            <person name="Boisset S."/>
            <person name="Pelloux I."/>
            <person name="Gallego-Hernanz M.P."/>
            <person name="Burucoa C."/>
            <person name="Cazenave-Roblot F."/>
            <person name="Plouzeau C."/>
            <person name="Rammaert B."/>
        </authorList>
    </citation>
    <scope>NUCLEOTIDE SEQUENCE [LARGE SCALE GENOMIC DNA]</scope>
    <source>
        <strain evidence="1 2">CHUGA-F75</strain>
    </source>
</reference>
<proteinExistence type="predicted"/>
<accession>A0AAJ4TLL9</accession>
<keyword evidence="2" id="KW-1185">Reference proteome</keyword>
<evidence type="ECO:0000313" key="1">
    <source>
        <dbReference type="EMBL" id="QWU99971.1"/>
    </source>
</evidence>
<dbReference type="Proteomes" id="UP000683421">
    <property type="component" value="Chromosome"/>
</dbReference>
<dbReference type="RefSeq" id="WP_216692617.1">
    <property type="nucleotide sequence ID" value="NZ_CP076680.1"/>
</dbReference>
<dbReference type="KEGG" id="fsr:KQR59_03585"/>
<dbReference type="EMBL" id="CP076680">
    <property type="protein sequence ID" value="QWU99971.1"/>
    <property type="molecule type" value="Genomic_DNA"/>
</dbReference>
<evidence type="ECO:0000313" key="2">
    <source>
        <dbReference type="Proteomes" id="UP000683421"/>
    </source>
</evidence>
<dbReference type="AlphaFoldDB" id="A0AAJ4TLL9"/>
<name>A0AAJ4TLL9_9GAMM</name>